<evidence type="ECO:0000259" key="6">
    <source>
        <dbReference type="PROSITE" id="PS50053"/>
    </source>
</evidence>
<dbReference type="Gene3D" id="3.30.460.10">
    <property type="entry name" value="Beta Polymerase, domain 2"/>
    <property type="match status" value="1"/>
</dbReference>
<dbReference type="FunFam" id="1.10.1410.20:FF:000001">
    <property type="entry name" value="2'-5'-oligoadenylate synthetase 1"/>
    <property type="match status" value="1"/>
</dbReference>
<dbReference type="GO" id="GO:0045071">
    <property type="term" value="P:negative regulation of viral genome replication"/>
    <property type="evidence" value="ECO:0007669"/>
    <property type="project" value="Ensembl"/>
</dbReference>
<dbReference type="GO" id="GO:0070106">
    <property type="term" value="P:interleukin-27-mediated signaling pathway"/>
    <property type="evidence" value="ECO:0007669"/>
    <property type="project" value="Ensembl"/>
</dbReference>
<dbReference type="CDD" id="cd01811">
    <property type="entry name" value="Ubl1_OASL"/>
    <property type="match status" value="1"/>
</dbReference>
<dbReference type="InterPro" id="IPR000626">
    <property type="entry name" value="Ubiquitin-like_dom"/>
</dbReference>
<dbReference type="FunFam" id="3.10.20.90:FF:000205">
    <property type="entry name" value="2'-5'-oligoadenylate synthase-like protein 2"/>
    <property type="match status" value="1"/>
</dbReference>
<dbReference type="CTD" id="8638"/>
<evidence type="ECO:0000256" key="2">
    <source>
        <dbReference type="ARBA" id="ARBA00022588"/>
    </source>
</evidence>
<dbReference type="InterPro" id="IPR006116">
    <property type="entry name" value="NT_2-5OAS_ClassI-CCAase"/>
</dbReference>
<dbReference type="GO" id="GO:1900246">
    <property type="term" value="P:positive regulation of RIG-I signaling pathway"/>
    <property type="evidence" value="ECO:0007669"/>
    <property type="project" value="Ensembl"/>
</dbReference>
<dbReference type="Proteomes" id="UP000694398">
    <property type="component" value="Unassembled WGS sequence"/>
</dbReference>
<dbReference type="SUPFAM" id="SSF54236">
    <property type="entry name" value="Ubiquitin-like"/>
    <property type="match status" value="2"/>
</dbReference>
<dbReference type="SUPFAM" id="SSF81631">
    <property type="entry name" value="PAP/OAS1 substrate-binding domain"/>
    <property type="match status" value="1"/>
</dbReference>
<dbReference type="Ensembl" id="ENSCLAT00000020070.1">
    <property type="protein sequence ID" value="ENSCLAP00000019877.1"/>
    <property type="gene ID" value="ENSCLAG00000013631.1"/>
</dbReference>
<dbReference type="GO" id="GO:0005654">
    <property type="term" value="C:nucleoplasm"/>
    <property type="evidence" value="ECO:0007669"/>
    <property type="project" value="Ensembl"/>
</dbReference>
<dbReference type="InterPro" id="IPR018952">
    <property type="entry name" value="2-5-oligoAdlate_synth_1_dom2/C"/>
</dbReference>
<keyword evidence="4" id="KW-0694">RNA-binding</keyword>
<dbReference type="PANTHER" id="PTHR11258:SF16">
    <property type="entry name" value="2'-5'-OLIGOADENYLATE SYNTHASE-LIKE PROTEIN"/>
    <property type="match status" value="1"/>
</dbReference>
<dbReference type="PROSITE" id="PS50053">
    <property type="entry name" value="UBIQUITIN_2"/>
    <property type="match status" value="1"/>
</dbReference>
<keyword evidence="2" id="KW-0399">Innate immunity</keyword>
<dbReference type="Gene3D" id="3.10.20.90">
    <property type="entry name" value="Phosphatidylinositol 3-kinase Catalytic Subunit, Chain A, domain 1"/>
    <property type="match status" value="1"/>
</dbReference>
<accession>A0A8C2YSF1</accession>
<sequence length="515" mass="59096">MAVAQELYGTPASRLDSFVSQWLQPTRKWKEEVLEVVRTVEQFLRQEFFHWEQGLDQEVRVLKVVKVGCFANGTVIRGTTDVELVVFLSCFHSFQEEAKHHQAVLRLLRKKAYSCQDLLALGLNDLSVAQGVPDTLVFTIQARETEEPIGITIVPAYRVLGPSVPNSQVPPEVYVSLIKACGYPGNFSPSFSELQRNFVKHQPTKLKSLLRLVKHWYQQYVRAKCPRANLPPPYALDLLTIYAWEMGTQKEESFSLAEGLTTVMELLQDAELVCIYWTKYYTLQNPVIEGCVRKQLKKERPIILDPADPTHNVAEGYRWDIMAQRASQCLKQECCYNSSNTPVPSWDVKRARDIQLTVEQWGHYDLIIRMNPYESVMKVKEKIRQIRDYAGLQRLSFQEPGGERQLLSSHSSLAYYGIFSDTHICLLVTVSPEIQVFVKNPDGRSHAYAIHPYHLILGLKQRIEDRQGLPSKQQQLEFQGQVLQDWFDFASYGIQDSDTIILTKKAAEEALFPPR</sequence>
<dbReference type="OrthoDB" id="1885901at2759"/>
<dbReference type="FunFam" id="3.30.460.10:FF:000007">
    <property type="entry name" value="2'-5'-oligoadenylate synthetase 1"/>
    <property type="match status" value="1"/>
</dbReference>
<dbReference type="Pfam" id="PF00240">
    <property type="entry name" value="ubiquitin"/>
    <property type="match status" value="1"/>
</dbReference>
<feature type="domain" description="Ubiquitin-like" evidence="6">
    <location>
        <begin position="434"/>
        <end position="502"/>
    </location>
</feature>
<dbReference type="GO" id="GO:0016779">
    <property type="term" value="F:nucleotidyltransferase activity"/>
    <property type="evidence" value="ECO:0007669"/>
    <property type="project" value="InterPro"/>
</dbReference>
<dbReference type="CDD" id="cd05400">
    <property type="entry name" value="NT_2-5OAS_ClassI-CCAase"/>
    <property type="match status" value="1"/>
</dbReference>
<dbReference type="SUPFAM" id="SSF81301">
    <property type="entry name" value="Nucleotidyltransferase"/>
    <property type="match status" value="1"/>
</dbReference>
<dbReference type="AlphaFoldDB" id="A0A8C2YSF1"/>
<dbReference type="GO" id="GO:0005829">
    <property type="term" value="C:cytosol"/>
    <property type="evidence" value="ECO:0007669"/>
    <property type="project" value="Ensembl"/>
</dbReference>
<name>A0A8C2YSF1_CHILA</name>
<dbReference type="OMA" id="VICIYWT"/>
<reference evidence="7" key="1">
    <citation type="submission" date="2025-08" db="UniProtKB">
        <authorList>
            <consortium name="Ensembl"/>
        </authorList>
    </citation>
    <scope>IDENTIFICATION</scope>
</reference>
<dbReference type="PROSITE" id="PS50152">
    <property type="entry name" value="25A_SYNTH_3"/>
    <property type="match status" value="1"/>
</dbReference>
<gene>
    <name evidence="7" type="primary">OASL</name>
</gene>
<dbReference type="GO" id="GO:0005730">
    <property type="term" value="C:nucleolus"/>
    <property type="evidence" value="ECO:0007669"/>
    <property type="project" value="Ensembl"/>
</dbReference>
<evidence type="ECO:0000256" key="5">
    <source>
        <dbReference type="ARBA" id="ARBA00023118"/>
    </source>
</evidence>
<dbReference type="InterPro" id="IPR029071">
    <property type="entry name" value="Ubiquitin-like_domsf"/>
</dbReference>
<dbReference type="GeneID" id="102018469"/>
<evidence type="ECO:0000313" key="8">
    <source>
        <dbReference type="Proteomes" id="UP000694398"/>
    </source>
</evidence>
<dbReference type="PROSITE" id="PS00833">
    <property type="entry name" value="25A_SYNTH_2"/>
    <property type="match status" value="1"/>
</dbReference>
<dbReference type="InterPro" id="IPR043519">
    <property type="entry name" value="NT_sf"/>
</dbReference>
<dbReference type="Gene3D" id="1.10.1410.20">
    <property type="entry name" value="2'-5'-oligoadenylate synthetase 1, domain 2"/>
    <property type="match status" value="1"/>
</dbReference>
<dbReference type="SMART" id="SM00213">
    <property type="entry name" value="UBQ"/>
    <property type="match status" value="2"/>
</dbReference>
<evidence type="ECO:0000256" key="4">
    <source>
        <dbReference type="ARBA" id="ARBA00022884"/>
    </source>
</evidence>
<evidence type="ECO:0000313" key="7">
    <source>
        <dbReference type="Ensembl" id="ENSCLAP00000019877.1"/>
    </source>
</evidence>
<protein>
    <submittedName>
        <fullName evidence="7">2'-5'-oligoadenylate synthetase like</fullName>
    </submittedName>
</protein>
<dbReference type="PANTHER" id="PTHR11258">
    <property type="entry name" value="2-5 OLIGOADENYLATE SYNTHETASE"/>
    <property type="match status" value="1"/>
</dbReference>
<dbReference type="InterPro" id="IPR006117">
    <property type="entry name" value="2-5OAS_C_CS"/>
</dbReference>
<reference evidence="7" key="2">
    <citation type="submission" date="2025-09" db="UniProtKB">
        <authorList>
            <consortium name="Ensembl"/>
        </authorList>
    </citation>
    <scope>IDENTIFICATION</scope>
</reference>
<dbReference type="GO" id="GO:0045087">
    <property type="term" value="P:innate immune response"/>
    <property type="evidence" value="ECO:0007669"/>
    <property type="project" value="UniProtKB-KW"/>
</dbReference>
<keyword evidence="3" id="KW-0391">Immunity</keyword>
<dbReference type="GO" id="GO:0003725">
    <property type="term" value="F:double-stranded RNA binding"/>
    <property type="evidence" value="ECO:0007669"/>
    <property type="project" value="Ensembl"/>
</dbReference>
<dbReference type="GeneTree" id="ENSGT00510000046406"/>
<evidence type="ECO:0000256" key="3">
    <source>
        <dbReference type="ARBA" id="ARBA00022859"/>
    </source>
</evidence>
<evidence type="ECO:0000256" key="1">
    <source>
        <dbReference type="ARBA" id="ARBA00009526"/>
    </source>
</evidence>
<keyword evidence="8" id="KW-1185">Reference proteome</keyword>
<dbReference type="RefSeq" id="XP_013375936.1">
    <property type="nucleotide sequence ID" value="XM_013520482.1"/>
</dbReference>
<dbReference type="GO" id="GO:0051607">
    <property type="term" value="P:defense response to virus"/>
    <property type="evidence" value="ECO:0007669"/>
    <property type="project" value="UniProtKB-KW"/>
</dbReference>
<dbReference type="GO" id="GO:0016020">
    <property type="term" value="C:membrane"/>
    <property type="evidence" value="ECO:0007669"/>
    <property type="project" value="TreeGrafter"/>
</dbReference>
<proteinExistence type="inferred from homology"/>
<organism evidence="7 8">
    <name type="scientific">Chinchilla lanigera</name>
    <name type="common">Long-tailed chinchilla</name>
    <name type="synonym">Chinchilla villidera</name>
    <dbReference type="NCBI Taxonomy" id="34839"/>
    <lineage>
        <taxon>Eukaryota</taxon>
        <taxon>Metazoa</taxon>
        <taxon>Chordata</taxon>
        <taxon>Craniata</taxon>
        <taxon>Vertebrata</taxon>
        <taxon>Euteleostomi</taxon>
        <taxon>Mammalia</taxon>
        <taxon>Eutheria</taxon>
        <taxon>Euarchontoglires</taxon>
        <taxon>Glires</taxon>
        <taxon>Rodentia</taxon>
        <taxon>Hystricomorpha</taxon>
        <taxon>Chinchillidae</taxon>
        <taxon>Chinchilla</taxon>
    </lineage>
</organism>
<dbReference type="GO" id="GO:0003677">
    <property type="term" value="F:DNA binding"/>
    <property type="evidence" value="ECO:0007669"/>
    <property type="project" value="Ensembl"/>
</dbReference>
<comment type="similarity">
    <text evidence="1">Belongs to the 2-5A synthase family.</text>
</comment>
<dbReference type="Pfam" id="PF10421">
    <property type="entry name" value="OAS1_C"/>
    <property type="match status" value="1"/>
</dbReference>
<keyword evidence="5" id="KW-0051">Antiviral defense</keyword>